<protein>
    <recommendedName>
        <fullName evidence="4">Argininosuccinate lyase</fullName>
    </recommendedName>
</protein>
<dbReference type="OrthoDB" id="4736977at2"/>
<keyword evidence="1" id="KW-0732">Signal</keyword>
<accession>A0A4D7QR23</accession>
<dbReference type="AlphaFoldDB" id="A0A4D7QR23"/>
<gene>
    <name evidence="2" type="ORF">E8L99_19015</name>
</gene>
<evidence type="ECO:0000256" key="1">
    <source>
        <dbReference type="SAM" id="SignalP"/>
    </source>
</evidence>
<name>A0A4D7QR23_9HYPH</name>
<feature type="signal peptide" evidence="1">
    <location>
        <begin position="1"/>
        <end position="23"/>
    </location>
</feature>
<dbReference type="Proteomes" id="UP000298588">
    <property type="component" value="Chromosome"/>
</dbReference>
<dbReference type="RefSeq" id="WP_137101023.1">
    <property type="nucleotide sequence ID" value="NZ_CP039865.1"/>
</dbReference>
<evidence type="ECO:0000313" key="3">
    <source>
        <dbReference type="Proteomes" id="UP000298588"/>
    </source>
</evidence>
<keyword evidence="3" id="KW-1185">Reference proteome</keyword>
<organism evidence="2 3">
    <name type="scientific">Phreatobacter aquaticus</name>
    <dbReference type="NCBI Taxonomy" id="2570229"/>
    <lineage>
        <taxon>Bacteria</taxon>
        <taxon>Pseudomonadati</taxon>
        <taxon>Pseudomonadota</taxon>
        <taxon>Alphaproteobacteria</taxon>
        <taxon>Hyphomicrobiales</taxon>
        <taxon>Phreatobacteraceae</taxon>
        <taxon>Phreatobacter</taxon>
    </lineage>
</organism>
<proteinExistence type="predicted"/>
<sequence length="119" mass="13211">MIRRAFLAAVALASIAASTEAFAQAQQNFSLINRTGYQINEVYVSASASNSWGRDILGDGVMPSGTRRNITFPQRTRACMFDLRVIYADGERGEVREINLCEVSNVTLTWNGRTRFSVN</sequence>
<dbReference type="EMBL" id="CP039865">
    <property type="protein sequence ID" value="QCK87694.1"/>
    <property type="molecule type" value="Genomic_DNA"/>
</dbReference>
<evidence type="ECO:0000313" key="2">
    <source>
        <dbReference type="EMBL" id="QCK87694.1"/>
    </source>
</evidence>
<reference evidence="2 3" key="1">
    <citation type="submission" date="2019-04" db="EMBL/GenBank/DDBJ databases">
        <title>Phreatobacter aquaticus sp. nov.</title>
        <authorList>
            <person name="Choi A."/>
            <person name="Baek K."/>
        </authorList>
    </citation>
    <scope>NUCLEOTIDE SEQUENCE [LARGE SCALE GENOMIC DNA]</scope>
    <source>
        <strain evidence="2 3">NMCR1094</strain>
    </source>
</reference>
<dbReference type="KEGG" id="paqt:E8L99_19015"/>
<evidence type="ECO:0008006" key="4">
    <source>
        <dbReference type="Google" id="ProtNLM"/>
    </source>
</evidence>
<feature type="chain" id="PRO_5020751424" description="Argininosuccinate lyase" evidence="1">
    <location>
        <begin position="24"/>
        <end position="119"/>
    </location>
</feature>